<evidence type="ECO:0000256" key="3">
    <source>
        <dbReference type="ARBA" id="ARBA00022692"/>
    </source>
</evidence>
<keyword evidence="3 11" id="KW-0812">Transmembrane</keyword>
<keyword evidence="8" id="KW-0675">Receptor</keyword>
<evidence type="ECO:0000256" key="8">
    <source>
        <dbReference type="ARBA" id="ARBA00023170"/>
    </source>
</evidence>
<evidence type="ECO:0000256" key="9">
    <source>
        <dbReference type="ARBA" id="ARBA00023180"/>
    </source>
</evidence>
<evidence type="ECO:0000256" key="6">
    <source>
        <dbReference type="ARBA" id="ARBA00023136"/>
    </source>
</evidence>
<dbReference type="SMART" id="SM00406">
    <property type="entry name" value="IGv"/>
    <property type="match status" value="2"/>
</dbReference>
<dbReference type="Pfam" id="PF22705">
    <property type="entry name" value="C2-set_3"/>
    <property type="match status" value="1"/>
</dbReference>
<dbReference type="InterPro" id="IPR007110">
    <property type="entry name" value="Ig-like_dom"/>
</dbReference>
<dbReference type="GO" id="GO:0031295">
    <property type="term" value="P:T cell costimulation"/>
    <property type="evidence" value="ECO:0007669"/>
    <property type="project" value="TreeGrafter"/>
</dbReference>
<protein>
    <recommendedName>
        <fullName evidence="13">Ig-like domain-containing protein</fullName>
    </recommendedName>
</protein>
<dbReference type="InterPro" id="IPR003599">
    <property type="entry name" value="Ig_sub"/>
</dbReference>
<dbReference type="SMART" id="SM00408">
    <property type="entry name" value="IGc2"/>
    <property type="match status" value="2"/>
</dbReference>
<keyword evidence="6 11" id="KW-0472">Membrane</keyword>
<keyword evidence="7" id="KW-1015">Disulfide bond</keyword>
<proteinExistence type="predicted"/>
<dbReference type="InterPro" id="IPR013106">
    <property type="entry name" value="Ig_V-set"/>
</dbReference>
<dbReference type="AlphaFoldDB" id="A0AA88NMQ6"/>
<evidence type="ECO:0000256" key="11">
    <source>
        <dbReference type="SAM" id="Phobius"/>
    </source>
</evidence>
<dbReference type="InterPro" id="IPR003598">
    <property type="entry name" value="Ig_sub2"/>
</dbReference>
<feature type="transmembrane region" description="Helical" evidence="11">
    <location>
        <begin position="318"/>
        <end position="341"/>
    </location>
</feature>
<dbReference type="Pfam" id="PF13927">
    <property type="entry name" value="Ig_3"/>
    <property type="match status" value="1"/>
</dbReference>
<dbReference type="GO" id="GO:0006955">
    <property type="term" value="P:immune response"/>
    <property type="evidence" value="ECO:0007669"/>
    <property type="project" value="TreeGrafter"/>
</dbReference>
<dbReference type="InterPro" id="IPR053896">
    <property type="entry name" value="BTN3A2-like_Ig-C"/>
</dbReference>
<evidence type="ECO:0000259" key="13">
    <source>
        <dbReference type="PROSITE" id="PS50835"/>
    </source>
</evidence>
<dbReference type="InterPro" id="IPR013783">
    <property type="entry name" value="Ig-like_fold"/>
</dbReference>
<dbReference type="SMART" id="SM00409">
    <property type="entry name" value="IG"/>
    <property type="match status" value="2"/>
</dbReference>
<dbReference type="InterPro" id="IPR036179">
    <property type="entry name" value="Ig-like_dom_sf"/>
</dbReference>
<organism evidence="14 15">
    <name type="scientific">Channa striata</name>
    <name type="common">Snakehead murrel</name>
    <name type="synonym">Ophicephalus striatus</name>
    <dbReference type="NCBI Taxonomy" id="64152"/>
    <lineage>
        <taxon>Eukaryota</taxon>
        <taxon>Metazoa</taxon>
        <taxon>Chordata</taxon>
        <taxon>Craniata</taxon>
        <taxon>Vertebrata</taxon>
        <taxon>Euteleostomi</taxon>
        <taxon>Actinopterygii</taxon>
        <taxon>Neopterygii</taxon>
        <taxon>Teleostei</taxon>
        <taxon>Neoteleostei</taxon>
        <taxon>Acanthomorphata</taxon>
        <taxon>Anabantaria</taxon>
        <taxon>Anabantiformes</taxon>
        <taxon>Channoidei</taxon>
        <taxon>Channidae</taxon>
        <taxon>Channa</taxon>
    </lineage>
</organism>
<dbReference type="Gene3D" id="2.60.40.10">
    <property type="entry name" value="Immunoglobulins"/>
    <property type="match status" value="3"/>
</dbReference>
<name>A0AA88NMQ6_CHASR</name>
<dbReference type="PANTHER" id="PTHR25466:SF14">
    <property type="entry name" value="BUTYROPHILIN SUBFAMILY 2 MEMBER A2-LIKE-RELATED"/>
    <property type="match status" value="1"/>
</dbReference>
<evidence type="ECO:0000256" key="12">
    <source>
        <dbReference type="SAM" id="SignalP"/>
    </source>
</evidence>
<accession>A0AA88NMQ6</accession>
<dbReference type="InterPro" id="IPR051713">
    <property type="entry name" value="T-cell_Activation_Regulation"/>
</dbReference>
<keyword evidence="4 12" id="KW-0732">Signal</keyword>
<keyword evidence="15" id="KW-1185">Reference proteome</keyword>
<dbReference type="GO" id="GO:0007166">
    <property type="term" value="P:cell surface receptor signaling pathway"/>
    <property type="evidence" value="ECO:0007669"/>
    <property type="project" value="TreeGrafter"/>
</dbReference>
<dbReference type="GO" id="GO:0042130">
    <property type="term" value="P:negative regulation of T cell proliferation"/>
    <property type="evidence" value="ECO:0007669"/>
    <property type="project" value="TreeGrafter"/>
</dbReference>
<dbReference type="SUPFAM" id="SSF48726">
    <property type="entry name" value="Immunoglobulin"/>
    <property type="match status" value="3"/>
</dbReference>
<comment type="subcellular location">
    <subcellularLocation>
        <location evidence="1">Cell membrane</location>
        <topology evidence="1">Single-pass type I membrane protein</topology>
    </subcellularLocation>
</comment>
<feature type="chain" id="PRO_5041705417" description="Ig-like domain-containing protein" evidence="12">
    <location>
        <begin position="21"/>
        <end position="345"/>
    </location>
</feature>
<evidence type="ECO:0000256" key="5">
    <source>
        <dbReference type="ARBA" id="ARBA00022989"/>
    </source>
</evidence>
<gene>
    <name evidence="14" type="ORF">Q5P01_004473</name>
</gene>
<dbReference type="PROSITE" id="PS50835">
    <property type="entry name" value="IG_LIKE"/>
    <property type="match status" value="2"/>
</dbReference>
<dbReference type="Proteomes" id="UP001187415">
    <property type="component" value="Unassembled WGS sequence"/>
</dbReference>
<evidence type="ECO:0000256" key="7">
    <source>
        <dbReference type="ARBA" id="ARBA00023157"/>
    </source>
</evidence>
<sequence length="345" mass="38040">MTEVTRVLLLLRFLWTLTLSRGDADVSCVFMQSCVLPCSFQSDTDVIIHWIQTPGDLHVHSYYQNQDQLGNQHQNFRGRTSLFKEQISGGNASLQLTGVRVQDQGGYKCHTSTITGNKDGVIQLKVDAPVRKIHIEQVGNRITCSSQGIYPKPELTWSTDPPSSSKSTITVHPTEQQLYNISSSLILSDPVPDVIYSCRISTRTNTRRTTLRNTASINSSSSDTTLSCATSNSPPLSLIWRFNHSQIILSQSSDGHAVSKEWRQQVKSVSETGGLTLHQLSAEHQGTYTCEFTNKEETHISNTVLRTERGGERSSSSAAVTGLVFAAILVLAAGVTGLVIYRKKR</sequence>
<dbReference type="PANTHER" id="PTHR25466">
    <property type="entry name" value="T-LYMPHOCYTE ACTIVATION ANTIGEN"/>
    <property type="match status" value="1"/>
</dbReference>
<evidence type="ECO:0000256" key="1">
    <source>
        <dbReference type="ARBA" id="ARBA00004251"/>
    </source>
</evidence>
<dbReference type="Pfam" id="PF07686">
    <property type="entry name" value="V-set"/>
    <property type="match status" value="1"/>
</dbReference>
<keyword evidence="5 11" id="KW-1133">Transmembrane helix</keyword>
<dbReference type="EMBL" id="JAUPFM010000002">
    <property type="protein sequence ID" value="KAK2859853.1"/>
    <property type="molecule type" value="Genomic_DNA"/>
</dbReference>
<evidence type="ECO:0000313" key="14">
    <source>
        <dbReference type="EMBL" id="KAK2859853.1"/>
    </source>
</evidence>
<feature type="domain" description="Ig-like" evidence="13">
    <location>
        <begin position="192"/>
        <end position="301"/>
    </location>
</feature>
<dbReference type="CDD" id="cd00096">
    <property type="entry name" value="Ig"/>
    <property type="match status" value="1"/>
</dbReference>
<dbReference type="GO" id="GO:0042102">
    <property type="term" value="P:positive regulation of T cell proliferation"/>
    <property type="evidence" value="ECO:0007669"/>
    <property type="project" value="TreeGrafter"/>
</dbReference>
<evidence type="ECO:0000256" key="10">
    <source>
        <dbReference type="ARBA" id="ARBA00023319"/>
    </source>
</evidence>
<reference evidence="14" key="1">
    <citation type="submission" date="2023-07" db="EMBL/GenBank/DDBJ databases">
        <title>Chromosome-level Genome Assembly of Striped Snakehead (Channa striata).</title>
        <authorList>
            <person name="Liu H."/>
        </authorList>
    </citation>
    <scope>NUCLEOTIDE SEQUENCE</scope>
    <source>
        <strain evidence="14">Gz</strain>
        <tissue evidence="14">Muscle</tissue>
    </source>
</reference>
<keyword evidence="10" id="KW-0393">Immunoglobulin domain</keyword>
<evidence type="ECO:0000256" key="2">
    <source>
        <dbReference type="ARBA" id="ARBA00022475"/>
    </source>
</evidence>
<evidence type="ECO:0000313" key="15">
    <source>
        <dbReference type="Proteomes" id="UP001187415"/>
    </source>
</evidence>
<feature type="domain" description="Ig-like" evidence="13">
    <location>
        <begin position="36"/>
        <end position="127"/>
    </location>
</feature>
<dbReference type="GO" id="GO:0071222">
    <property type="term" value="P:cellular response to lipopolysaccharide"/>
    <property type="evidence" value="ECO:0007669"/>
    <property type="project" value="TreeGrafter"/>
</dbReference>
<comment type="caution">
    <text evidence="14">The sequence shown here is derived from an EMBL/GenBank/DDBJ whole genome shotgun (WGS) entry which is preliminary data.</text>
</comment>
<feature type="signal peptide" evidence="12">
    <location>
        <begin position="1"/>
        <end position="20"/>
    </location>
</feature>
<dbReference type="FunFam" id="2.60.40.10:FF:000142">
    <property type="entry name" value="V-set domain-containing T-cell activation inhibitor 1"/>
    <property type="match status" value="1"/>
</dbReference>
<dbReference type="GO" id="GO:0009897">
    <property type="term" value="C:external side of plasma membrane"/>
    <property type="evidence" value="ECO:0007669"/>
    <property type="project" value="TreeGrafter"/>
</dbReference>
<keyword evidence="2" id="KW-1003">Cell membrane</keyword>
<evidence type="ECO:0000256" key="4">
    <source>
        <dbReference type="ARBA" id="ARBA00022729"/>
    </source>
</evidence>
<keyword evidence="9" id="KW-0325">Glycoprotein</keyword>